<dbReference type="InterPro" id="IPR041492">
    <property type="entry name" value="HAD_2"/>
</dbReference>
<dbReference type="RefSeq" id="WP_213237434.1">
    <property type="nucleotide sequence ID" value="NZ_JAHBCL010000022.1"/>
</dbReference>
<sequence length="216" mass="23979">MIKAAIFDFDGTLINTNDLIFEGLQYLATRYRGEKLPTSVLKGLSGKSLFDQLSAIHPDKVAIMEAQFQIWYKHNHNTKAKVFPGVPMLLNHLSSMGIEMGIVTNNSREILTLGLNHLGIGNYFTHQITRNDVAKTKPHPEGLMRVLEVMSLRPDEVIFVGDTENDILAAARAGVISAFVGWSVLDTAQLQTAPNYVLNEAEDLLHIVKMHNDLVA</sequence>
<dbReference type="SUPFAM" id="SSF56784">
    <property type="entry name" value="HAD-like"/>
    <property type="match status" value="1"/>
</dbReference>
<dbReference type="Proteomes" id="UP000746471">
    <property type="component" value="Unassembled WGS sequence"/>
</dbReference>
<evidence type="ECO:0000313" key="2">
    <source>
        <dbReference type="Proteomes" id="UP000746471"/>
    </source>
</evidence>
<name>A0ABS5PRS9_9FIRM</name>
<keyword evidence="1" id="KW-0378">Hydrolase</keyword>
<proteinExistence type="predicted"/>
<dbReference type="Gene3D" id="1.10.150.240">
    <property type="entry name" value="Putative phosphatase, domain 2"/>
    <property type="match status" value="1"/>
</dbReference>
<evidence type="ECO:0000313" key="1">
    <source>
        <dbReference type="EMBL" id="MBS7527572.1"/>
    </source>
</evidence>
<dbReference type="InterPro" id="IPR006439">
    <property type="entry name" value="HAD-SF_hydro_IA"/>
</dbReference>
<dbReference type="NCBIfam" id="TIGR01549">
    <property type="entry name" value="HAD-SF-IA-v1"/>
    <property type="match status" value="1"/>
</dbReference>
<dbReference type="SFLD" id="SFLDG01129">
    <property type="entry name" value="C1.5:_HAD__Beta-PGM__Phosphata"/>
    <property type="match status" value="1"/>
</dbReference>
<dbReference type="EMBL" id="JAHBCL010000022">
    <property type="protein sequence ID" value="MBS7527572.1"/>
    <property type="molecule type" value="Genomic_DNA"/>
</dbReference>
<dbReference type="PANTHER" id="PTHR43434:SF1">
    <property type="entry name" value="PHOSPHOGLYCOLATE PHOSPHATASE"/>
    <property type="match status" value="1"/>
</dbReference>
<reference evidence="1 2" key="1">
    <citation type="submission" date="2021-05" db="EMBL/GenBank/DDBJ databases">
        <title>Fusibacter ferrireducens sp. nov., an anaerobic, sulfur- and Fe-reducing bacterium isolated from the mangrove sediment.</title>
        <authorList>
            <person name="Qiu D."/>
        </authorList>
    </citation>
    <scope>NUCLEOTIDE SEQUENCE [LARGE SCALE GENOMIC DNA]</scope>
    <source>
        <strain evidence="1 2">DSM 12116</strain>
    </source>
</reference>
<accession>A0ABS5PRS9</accession>
<protein>
    <submittedName>
        <fullName evidence="1">HAD family hydrolase</fullName>
    </submittedName>
</protein>
<dbReference type="Pfam" id="PF13419">
    <property type="entry name" value="HAD_2"/>
    <property type="match status" value="1"/>
</dbReference>
<dbReference type="PANTHER" id="PTHR43434">
    <property type="entry name" value="PHOSPHOGLYCOLATE PHOSPHATASE"/>
    <property type="match status" value="1"/>
</dbReference>
<keyword evidence="2" id="KW-1185">Reference proteome</keyword>
<dbReference type="InterPro" id="IPR036412">
    <property type="entry name" value="HAD-like_sf"/>
</dbReference>
<dbReference type="Gene3D" id="3.40.50.1000">
    <property type="entry name" value="HAD superfamily/HAD-like"/>
    <property type="match status" value="1"/>
</dbReference>
<dbReference type="NCBIfam" id="TIGR01509">
    <property type="entry name" value="HAD-SF-IA-v3"/>
    <property type="match status" value="1"/>
</dbReference>
<comment type="caution">
    <text evidence="1">The sequence shown here is derived from an EMBL/GenBank/DDBJ whole genome shotgun (WGS) entry which is preliminary data.</text>
</comment>
<dbReference type="InterPro" id="IPR050155">
    <property type="entry name" value="HAD-like_hydrolase_sf"/>
</dbReference>
<dbReference type="InterPro" id="IPR023214">
    <property type="entry name" value="HAD_sf"/>
</dbReference>
<dbReference type="InterPro" id="IPR023198">
    <property type="entry name" value="PGP-like_dom2"/>
</dbReference>
<gene>
    <name evidence="1" type="ORF">KHM83_12880</name>
</gene>
<dbReference type="GO" id="GO:0016787">
    <property type="term" value="F:hydrolase activity"/>
    <property type="evidence" value="ECO:0007669"/>
    <property type="project" value="UniProtKB-KW"/>
</dbReference>
<organism evidence="1 2">
    <name type="scientific">Fusibacter paucivorans</name>
    <dbReference type="NCBI Taxonomy" id="76009"/>
    <lineage>
        <taxon>Bacteria</taxon>
        <taxon>Bacillati</taxon>
        <taxon>Bacillota</taxon>
        <taxon>Clostridia</taxon>
        <taxon>Eubacteriales</taxon>
        <taxon>Eubacteriales Family XII. Incertae Sedis</taxon>
        <taxon>Fusibacter</taxon>
    </lineage>
</organism>
<dbReference type="SFLD" id="SFLDS00003">
    <property type="entry name" value="Haloacid_Dehalogenase"/>
    <property type="match status" value="1"/>
</dbReference>
<dbReference type="SFLD" id="SFLDG01135">
    <property type="entry name" value="C1.5.6:_HAD__Beta-PGM__Phospha"/>
    <property type="match status" value="1"/>
</dbReference>